<gene>
    <name evidence="3" type="ORF">MuYL_0369</name>
</gene>
<keyword evidence="4" id="KW-1185">Reference proteome</keyword>
<dbReference type="AlphaFoldDB" id="A0A223NQU1"/>
<dbReference type="OrthoDB" id="9809989at2"/>
<organism evidence="3 4">
    <name type="scientific">Mucilaginibacter xinganensis</name>
    <dbReference type="NCBI Taxonomy" id="1234841"/>
    <lineage>
        <taxon>Bacteria</taxon>
        <taxon>Pseudomonadati</taxon>
        <taxon>Bacteroidota</taxon>
        <taxon>Sphingobacteriia</taxon>
        <taxon>Sphingobacteriales</taxon>
        <taxon>Sphingobacteriaceae</taxon>
        <taxon>Mucilaginibacter</taxon>
    </lineage>
</organism>
<sequence length="546" mass="62293">MLNKKATFFGSLSIIFGVILLNLGCASRQLPQGGPRDHDPPKLLKATPANMTRHFNAKTIKLDFDEYFKLNNIYSEISISPTPTKLPEYKVKQKSIEITLKDTLEKNTTYVINFGKAIADVNESNILKNFTYVFSTGEHIDSLSLSGSVTNTQTQLKEKDATVMLFTLKQDSLLFGKKKPTIYATTDSAGRFTLNNLHPDDYRIYALKETSPNKIYDNDNELIAFSKKVIHLTKDSSDIQLNLFKQTPTKFRVINSFDGDGKMTFLFNKKLDNPSLKIIYPPDFDKYKTVDISKTRDTALLYIKNMDFDSIRVAIFDNNKPMDTIARHKGRKEPFTRFFGFTYNVTGDGRLKPGTDLIIKGQYPIENFEPSSITLKDDSAEVSNFTIQKDSANAKYLVLKYRWKQGHNYTLTLENGAVTDIYGDKNKKVPKKFTIDKAENYSLLTLAVTFPDTGKSYVVELLNEQKDLLDSRPIRKNTSLAYKNYLTGKYYVRVIYDTNNNGKWDSGNVKKKIQPENIWVDDTPITLRANWEQVTPVNVPKEQITP</sequence>
<dbReference type="GO" id="GO:0030246">
    <property type="term" value="F:carbohydrate binding"/>
    <property type="evidence" value="ECO:0007669"/>
    <property type="project" value="InterPro"/>
</dbReference>
<dbReference type="Proteomes" id="UP000215002">
    <property type="component" value="Chromosome"/>
</dbReference>
<dbReference type="InterPro" id="IPR013784">
    <property type="entry name" value="Carb-bd-like_fold"/>
</dbReference>
<dbReference type="InterPro" id="IPR032812">
    <property type="entry name" value="SbsA_Ig"/>
</dbReference>
<evidence type="ECO:0000259" key="2">
    <source>
        <dbReference type="Pfam" id="PF13205"/>
    </source>
</evidence>
<feature type="domain" description="SbsA Ig-like" evidence="2">
    <location>
        <begin position="37"/>
        <end position="136"/>
    </location>
</feature>
<evidence type="ECO:0000313" key="4">
    <source>
        <dbReference type="Proteomes" id="UP000215002"/>
    </source>
</evidence>
<proteinExistence type="predicted"/>
<name>A0A223NQU1_9SPHI</name>
<dbReference type="EMBL" id="CP022743">
    <property type="protein sequence ID" value="ASU32272.1"/>
    <property type="molecule type" value="Genomic_DNA"/>
</dbReference>
<dbReference type="Gene3D" id="2.60.40.1120">
    <property type="entry name" value="Carboxypeptidase-like, regulatory domain"/>
    <property type="match status" value="1"/>
</dbReference>
<protein>
    <recommendedName>
        <fullName evidence="2">SbsA Ig-like domain-containing protein</fullName>
    </recommendedName>
</protein>
<evidence type="ECO:0000313" key="3">
    <source>
        <dbReference type="EMBL" id="ASU32272.1"/>
    </source>
</evidence>
<dbReference type="RefSeq" id="WP_094568892.1">
    <property type="nucleotide sequence ID" value="NZ_CP022743.1"/>
</dbReference>
<accession>A0A223NQU1</accession>
<reference evidence="3 4" key="1">
    <citation type="submission" date="2017-08" db="EMBL/GenBank/DDBJ databases">
        <title>Complete genome sequence of Mucilaginibacter sp. strain BJC16-A31.</title>
        <authorList>
            <consortium name="Henan University of Science and Technology"/>
            <person name="You X."/>
        </authorList>
    </citation>
    <scope>NUCLEOTIDE SEQUENCE [LARGE SCALE GENOMIC DNA]</scope>
    <source>
        <strain evidence="3 4">BJC16-A31</strain>
    </source>
</reference>
<evidence type="ECO:0000256" key="1">
    <source>
        <dbReference type="ARBA" id="ARBA00022729"/>
    </source>
</evidence>
<dbReference type="KEGG" id="muc:MuYL_0369"/>
<dbReference type="SUPFAM" id="SSF49452">
    <property type="entry name" value="Starch-binding domain-like"/>
    <property type="match status" value="1"/>
</dbReference>
<keyword evidence="1" id="KW-0732">Signal</keyword>
<dbReference type="Pfam" id="PF13205">
    <property type="entry name" value="Big_5"/>
    <property type="match status" value="1"/>
</dbReference>